<organism evidence="2 3">
    <name type="scientific">Papaver somniferum</name>
    <name type="common">Opium poppy</name>
    <dbReference type="NCBI Taxonomy" id="3469"/>
    <lineage>
        <taxon>Eukaryota</taxon>
        <taxon>Viridiplantae</taxon>
        <taxon>Streptophyta</taxon>
        <taxon>Embryophyta</taxon>
        <taxon>Tracheophyta</taxon>
        <taxon>Spermatophyta</taxon>
        <taxon>Magnoliopsida</taxon>
        <taxon>Ranunculales</taxon>
        <taxon>Papaveraceae</taxon>
        <taxon>Papaveroideae</taxon>
        <taxon>Papaver</taxon>
    </lineage>
</organism>
<accession>A0A4Y7LEU3</accession>
<keyword evidence="3" id="KW-1185">Reference proteome</keyword>
<proteinExistence type="predicted"/>
<evidence type="ECO:0000313" key="3">
    <source>
        <dbReference type="Proteomes" id="UP000316621"/>
    </source>
</evidence>
<evidence type="ECO:0000313" key="2">
    <source>
        <dbReference type="EMBL" id="RZC84014.1"/>
    </source>
</evidence>
<reference evidence="2 3" key="1">
    <citation type="journal article" date="2018" name="Science">
        <title>The opium poppy genome and morphinan production.</title>
        <authorList>
            <person name="Guo L."/>
            <person name="Winzer T."/>
            <person name="Yang X."/>
            <person name="Li Y."/>
            <person name="Ning Z."/>
            <person name="He Z."/>
            <person name="Teodor R."/>
            <person name="Lu Y."/>
            <person name="Bowser T.A."/>
            <person name="Graham I.A."/>
            <person name="Ye K."/>
        </authorList>
    </citation>
    <scope>NUCLEOTIDE SEQUENCE [LARGE SCALE GENOMIC DNA]</scope>
    <source>
        <strain evidence="3">cv. HN1</strain>
        <tissue evidence="2">Leaves</tissue>
    </source>
</reference>
<dbReference type="EMBL" id="CM010725">
    <property type="protein sequence ID" value="RZC84014.1"/>
    <property type="molecule type" value="Genomic_DNA"/>
</dbReference>
<dbReference type="Gramene" id="RZC84014">
    <property type="protein sequence ID" value="RZC84014"/>
    <property type="gene ID" value="C5167_046801"/>
</dbReference>
<dbReference type="Proteomes" id="UP000316621">
    <property type="component" value="Chromosome 11"/>
</dbReference>
<feature type="region of interest" description="Disordered" evidence="1">
    <location>
        <begin position="1"/>
        <end position="29"/>
    </location>
</feature>
<dbReference type="AlphaFoldDB" id="A0A4Y7LEU3"/>
<evidence type="ECO:0000256" key="1">
    <source>
        <dbReference type="SAM" id="MobiDB-lite"/>
    </source>
</evidence>
<protein>
    <submittedName>
        <fullName evidence="2">Uncharacterized protein</fullName>
    </submittedName>
</protein>
<sequence length="128" mass="14052">MGLSDCPPLNDSYGKSGGKNSNPSFGKLSFNGGDKEMNWSSVLLPNKISEDCSLDNQPSNLIEGKEVVSISSEILKEVTRDCEKLVVGYFIGKRRSFSEVQFAIANTSKMEAEENCLWLDPGHLCLKT</sequence>
<gene>
    <name evidence="2" type="ORF">C5167_046801</name>
</gene>
<name>A0A4Y7LEU3_PAPSO</name>